<accession>A0A1I3HUS9</accession>
<dbReference type="InterPro" id="IPR010836">
    <property type="entry name" value="SapC"/>
</dbReference>
<proteinExistence type="predicted"/>
<protein>
    <submittedName>
        <fullName evidence="1">SapC protein</fullName>
    </submittedName>
</protein>
<dbReference type="EMBL" id="FOQH01000006">
    <property type="protein sequence ID" value="SFI39506.1"/>
    <property type="molecule type" value="Genomic_DNA"/>
</dbReference>
<dbReference type="RefSeq" id="WP_092860539.1">
    <property type="nucleotide sequence ID" value="NZ_FOQH01000006.1"/>
</dbReference>
<keyword evidence="2" id="KW-1185">Reference proteome</keyword>
<evidence type="ECO:0000313" key="1">
    <source>
        <dbReference type="EMBL" id="SFI39506.1"/>
    </source>
</evidence>
<dbReference type="AlphaFoldDB" id="A0A1I3HUS9"/>
<sequence>MAKQLLIYERAVSVSAQRHRDWSVATGRSYAFARGINAAPLVAAEFLPASLEYAIVFAGEGDAIMPSALLGVRGEENSFVAQDGSWGGRYIPAFLRRYPFVFSRSADGKTFSLCIDEEFEGLNQDGRGERLFDSEGNRTQYLNTILEFVTQYQTQFAATGRFCQRLKELDLLQPATAQFRLPGGQTPSLSGFMTVDRERLKKLPDETLLQLARSDELELIHAHLHSLANITPMAQRLAAAAPAAAPETAPEPVEG</sequence>
<organism evidence="1 2">
    <name type="scientific">Albimonas pacifica</name>
    <dbReference type="NCBI Taxonomy" id="1114924"/>
    <lineage>
        <taxon>Bacteria</taxon>
        <taxon>Pseudomonadati</taxon>
        <taxon>Pseudomonadota</taxon>
        <taxon>Alphaproteobacteria</taxon>
        <taxon>Rhodobacterales</taxon>
        <taxon>Paracoccaceae</taxon>
        <taxon>Albimonas</taxon>
    </lineage>
</organism>
<dbReference type="OrthoDB" id="9806524at2"/>
<dbReference type="Pfam" id="PF07277">
    <property type="entry name" value="SapC"/>
    <property type="match status" value="1"/>
</dbReference>
<name>A0A1I3HUS9_9RHOB</name>
<dbReference type="Proteomes" id="UP000199377">
    <property type="component" value="Unassembled WGS sequence"/>
</dbReference>
<evidence type="ECO:0000313" key="2">
    <source>
        <dbReference type="Proteomes" id="UP000199377"/>
    </source>
</evidence>
<reference evidence="1 2" key="1">
    <citation type="submission" date="2016-10" db="EMBL/GenBank/DDBJ databases">
        <authorList>
            <person name="de Groot N.N."/>
        </authorList>
    </citation>
    <scope>NUCLEOTIDE SEQUENCE [LARGE SCALE GENOMIC DNA]</scope>
    <source>
        <strain evidence="1 2">CGMCC 1.11030</strain>
    </source>
</reference>
<gene>
    <name evidence="1" type="ORF">SAMN05216258_106187</name>
</gene>
<dbReference type="STRING" id="1114924.SAMN05216258_106187"/>